<name>F9D1Y7_PREDD</name>
<proteinExistence type="predicted"/>
<dbReference type="PATRIC" id="fig|908937.9.peg.1043"/>
<dbReference type="HOGENOM" id="CLU_721155_0_0_10"/>
<evidence type="ECO:0000313" key="1">
    <source>
        <dbReference type="EMBL" id="AGB28335.1"/>
    </source>
</evidence>
<sequence>MEGKLQLRKPENWQDFERLCKVLWGELWECPDTIKRNGKQGQAQKGVDVYGIKKGETAYRGIQCKGKDDYTNSQLTESEIDNEIAKALLFTPKLKSFYFATTANKDAHIEEYIRKKNLESISKGEFEIDIFAWEDIVDLIEAHRNTYNWFLNNCSYKDVSDVEVFIGGKKEYTISPEYFRITKEYHLKAQELSWLSEESLKLIQANTHFMNLNDVLYPPSKHDYRWCTISINIYNTGKTVIEDYKLSIIIEMENVLEISDKFHYYNSRLMDQAAVAQINAGKDAQREVFESTEYCDVIEYRPKDRILVQDDHRTFKIAVKPKDNVQSIKVMWVLHSRNYKKEGELILNVEPKFEDKKEKVEVDNIDELKENEVIILPKIVEE</sequence>
<dbReference type="RefSeq" id="WP_005844704.1">
    <property type="nucleotide sequence ID" value="NC_019960.1"/>
</dbReference>
<dbReference type="Proteomes" id="UP000007820">
    <property type="component" value="Unassembled WGS sequence"/>
</dbReference>
<organism evidence="2 3">
    <name type="scientific">Prevotella dentalis (strain ATCC 49559 / DSM 3688 / JCM 13448 / NCTC 12043 / ES 2772)</name>
    <name type="common">Mitsuokella dentalis</name>
    <dbReference type="NCBI Taxonomy" id="908937"/>
    <lineage>
        <taxon>Bacteria</taxon>
        <taxon>Pseudomonadati</taxon>
        <taxon>Bacteroidota</taxon>
        <taxon>Bacteroidia</taxon>
        <taxon>Bacteroidales</taxon>
        <taxon>Prevotellaceae</taxon>
        <taxon>Prevotella</taxon>
    </lineage>
</organism>
<dbReference type="EMBL" id="CP003368">
    <property type="protein sequence ID" value="AGB28335.1"/>
    <property type="molecule type" value="Genomic_DNA"/>
</dbReference>
<dbReference type="OrthoDB" id="980615at2"/>
<reference evidence="4" key="3">
    <citation type="submission" date="2012-02" db="EMBL/GenBank/DDBJ databases">
        <title>Complete sequence of chromosome 1 of Prevotella dentalis DSM 3688.</title>
        <authorList>
            <person name="Lucas S."/>
            <person name="Copeland A."/>
            <person name="Lapidus A."/>
            <person name="Glavina del Rio T."/>
            <person name="Dalin E."/>
            <person name="Tice H."/>
            <person name="Bruce D."/>
            <person name="Goodwin L."/>
            <person name="Pitluck S."/>
            <person name="Peters L."/>
            <person name="Mikhailova N."/>
            <person name="Chertkov O."/>
            <person name="Kyrpides N."/>
            <person name="Mavromatis K."/>
            <person name="Ivanova N."/>
            <person name="Brettin T."/>
            <person name="Detter J.C."/>
            <person name="Han C."/>
            <person name="Larimer F."/>
            <person name="Land M."/>
            <person name="Hauser L."/>
            <person name="Markowitz V."/>
            <person name="Cheng J.-F."/>
            <person name="Hugenholtz P."/>
            <person name="Woyke T."/>
            <person name="Wu D."/>
            <person name="Gronow S."/>
            <person name="Wellnitz S."/>
            <person name="Brambilla E."/>
            <person name="Klenk H.-P."/>
            <person name="Eisen J.A."/>
        </authorList>
    </citation>
    <scope>NUCLEOTIDE SEQUENCE [LARGE SCALE GENOMIC DNA]</scope>
    <source>
        <strain evidence="4">ATCC 49559 / DSM 3688 / JCM 13448 / NCTC 12043 / ES 2772</strain>
    </source>
</reference>
<accession>F9D1Y7</accession>
<dbReference type="STRING" id="908937.Prede_0996"/>
<evidence type="ECO:0008006" key="5">
    <source>
        <dbReference type="Google" id="ProtNLM"/>
    </source>
</evidence>
<protein>
    <recommendedName>
        <fullName evidence="5">Mrr-like domain-containing protein</fullName>
    </recommendedName>
</protein>
<dbReference type="Proteomes" id="UP000010862">
    <property type="component" value="Chromosome 1"/>
</dbReference>
<evidence type="ECO:0000313" key="4">
    <source>
        <dbReference type="Proteomes" id="UP000010862"/>
    </source>
</evidence>
<dbReference type="AlphaFoldDB" id="F9D1Y7"/>
<keyword evidence="4" id="KW-1185">Reference proteome</keyword>
<gene>
    <name evidence="1" type="ordered locus">Prede_0996</name>
    <name evidence="2" type="ORF">HMPREF9136_0865</name>
</gene>
<dbReference type="KEGG" id="pdt:Prede_0996"/>
<reference evidence="1" key="2">
    <citation type="submission" date="2012-02" db="EMBL/GenBank/DDBJ databases">
        <title>Complete sequence of chromosome 1 of Prevotella dentalis DSM 3688.</title>
        <authorList>
            <consortium name="US DOE Joint Genome Institute (JGI-PGF)"/>
            <person name="Lucas S."/>
            <person name="Copeland A."/>
            <person name="Lapidus A."/>
            <person name="Glavina del Rio T."/>
            <person name="Dalin E."/>
            <person name="Tice H."/>
            <person name="Bruce D."/>
            <person name="Goodwin L."/>
            <person name="Pitluck S."/>
            <person name="Peters L."/>
            <person name="Mikhailova N."/>
            <person name="Chertkov O."/>
            <person name="Kyrpides N."/>
            <person name="Mavromatis K."/>
            <person name="Ivanova N."/>
            <person name="Brettin T."/>
            <person name="Detter J.C."/>
            <person name="Han C."/>
            <person name="Larimer F."/>
            <person name="Land M."/>
            <person name="Hauser L."/>
            <person name="Markowitz V."/>
            <person name="Cheng J.-F."/>
            <person name="Hugenholtz P."/>
            <person name="Woyke T."/>
            <person name="Wu D."/>
            <person name="Gronow S."/>
            <person name="Wellnitz S."/>
            <person name="Brambilla E."/>
            <person name="Klenk H.-P."/>
            <person name="Eisen J.A."/>
        </authorList>
    </citation>
    <scope>NUCLEOTIDE SEQUENCE [LARGE SCALE GENOMIC DNA]</scope>
    <source>
        <strain evidence="1">DSM 3688</strain>
    </source>
</reference>
<dbReference type="EMBL" id="AFPW01000012">
    <property type="protein sequence ID" value="EGQ15805.1"/>
    <property type="molecule type" value="Genomic_DNA"/>
</dbReference>
<reference evidence="2 3" key="1">
    <citation type="submission" date="2011-04" db="EMBL/GenBank/DDBJ databases">
        <authorList>
            <person name="Muzny D."/>
            <person name="Qin X."/>
            <person name="Deng J."/>
            <person name="Jiang H."/>
            <person name="Liu Y."/>
            <person name="Qu J."/>
            <person name="Song X.-Z."/>
            <person name="Zhang L."/>
            <person name="Thornton R."/>
            <person name="Coyle M."/>
            <person name="Francisco L."/>
            <person name="Jackson L."/>
            <person name="Javaid M."/>
            <person name="Korchina V."/>
            <person name="Kovar C."/>
            <person name="Mata R."/>
            <person name="Mathew T."/>
            <person name="Ngo R."/>
            <person name="Nguyen L."/>
            <person name="Nguyen N."/>
            <person name="Okwuonu G."/>
            <person name="Ongeri F."/>
            <person name="Pham C."/>
            <person name="Simmons D."/>
            <person name="Wilczek-Boney K."/>
            <person name="Hale W."/>
            <person name="Jakkamsetti A."/>
            <person name="Pham P."/>
            <person name="Ruth R."/>
            <person name="San Lucas F."/>
            <person name="Warren J."/>
            <person name="Zhang J."/>
            <person name="Zhao Z."/>
            <person name="Zhou C."/>
            <person name="Zhu D."/>
            <person name="Lee S."/>
            <person name="Bess C."/>
            <person name="Blankenburg K."/>
            <person name="Forbes L."/>
            <person name="Fu Q."/>
            <person name="Gubbala S."/>
            <person name="Hirani K."/>
            <person name="Jayaseelan J.C."/>
            <person name="Lara F."/>
            <person name="Munidasa M."/>
            <person name="Palculict T."/>
            <person name="Patil S."/>
            <person name="Pu L.-L."/>
            <person name="Saada N."/>
            <person name="Tang L."/>
            <person name="Weissenberger G."/>
            <person name="Zhu Y."/>
            <person name="Hemphill L."/>
            <person name="Shang Y."/>
            <person name="Youmans B."/>
            <person name="Ayvaz T."/>
            <person name="Ross M."/>
            <person name="Santibanez J."/>
            <person name="Aqrawi P."/>
            <person name="Gross S."/>
            <person name="Joshi V."/>
            <person name="Fowler G."/>
            <person name="Nazareth L."/>
            <person name="Reid J."/>
            <person name="Worley K."/>
            <person name="Petrosino J."/>
            <person name="Highlander S."/>
            <person name="Gibbs R."/>
        </authorList>
    </citation>
    <scope>NUCLEOTIDE SEQUENCE [LARGE SCALE GENOMIC DNA]</scope>
    <source>
        <strain evidence="2 3">DSM 3688</strain>
    </source>
</reference>
<evidence type="ECO:0000313" key="3">
    <source>
        <dbReference type="Proteomes" id="UP000007820"/>
    </source>
</evidence>
<evidence type="ECO:0000313" key="2">
    <source>
        <dbReference type="EMBL" id="EGQ15805.1"/>
    </source>
</evidence>
<dbReference type="eggNOG" id="COG0457">
    <property type="taxonomic scope" value="Bacteria"/>
</dbReference>